<name>A0A2U3K6J5_9BACT</name>
<dbReference type="OrthoDB" id="370098at2"/>
<proteinExistence type="predicted"/>
<dbReference type="Gene3D" id="2.60.120.200">
    <property type="match status" value="1"/>
</dbReference>
<evidence type="ECO:0000313" key="1">
    <source>
        <dbReference type="EMBL" id="SPF35180.1"/>
    </source>
</evidence>
<dbReference type="CDD" id="cd00413">
    <property type="entry name" value="Glyco_hydrolase_16"/>
    <property type="match status" value="1"/>
</dbReference>
<dbReference type="Proteomes" id="UP000238701">
    <property type="component" value="Unassembled WGS sequence"/>
</dbReference>
<accession>A0A2U3K6J5</accession>
<dbReference type="SUPFAM" id="SSF49899">
    <property type="entry name" value="Concanavalin A-like lectins/glucanases"/>
    <property type="match status" value="1"/>
</dbReference>
<dbReference type="EMBL" id="OMOD01000046">
    <property type="protein sequence ID" value="SPF35180.1"/>
    <property type="molecule type" value="Genomic_DNA"/>
</dbReference>
<gene>
    <name evidence="1" type="ORF">SBA1_140071</name>
</gene>
<reference evidence="2" key="1">
    <citation type="submission" date="2018-02" db="EMBL/GenBank/DDBJ databases">
        <authorList>
            <person name="Hausmann B."/>
        </authorList>
    </citation>
    <scope>NUCLEOTIDE SEQUENCE [LARGE SCALE GENOMIC DNA]</scope>
    <source>
        <strain evidence="2">Peat soil MAG SbA1</strain>
    </source>
</reference>
<protein>
    <submittedName>
        <fullName evidence="1">Uncharacterized protein</fullName>
    </submittedName>
</protein>
<dbReference type="InterPro" id="IPR013320">
    <property type="entry name" value="ConA-like_dom_sf"/>
</dbReference>
<evidence type="ECO:0000313" key="2">
    <source>
        <dbReference type="Proteomes" id="UP000238701"/>
    </source>
</evidence>
<sequence length="243" mass="26702">MPNALRILICAVIFAPFQFIHAQTILWKGHDWKVTDGGMAGVARGNPANVNVDKNGYLHLSIVNRGGKWTAAELFTTDNFGYGTYQWVVEGDVYAMDKSTVLGLFTYGAVHKIGVDAENEIDIEFSQWNRTCNGCNADFTVYPSTGNRKPKGVSAWEDNFQVTGGSLTTARMEWASGRITFTLMKGIQPIGTTAEVIKTEVYSSNATNIPQEASPVGINLWCFRETPAASQSVIIRDFQFAAQ</sequence>
<dbReference type="AlphaFoldDB" id="A0A2U3K6J5"/>
<organism evidence="1 2">
    <name type="scientific">Candidatus Sulfotelmatobacter kueseliae</name>
    <dbReference type="NCBI Taxonomy" id="2042962"/>
    <lineage>
        <taxon>Bacteria</taxon>
        <taxon>Pseudomonadati</taxon>
        <taxon>Acidobacteriota</taxon>
        <taxon>Terriglobia</taxon>
        <taxon>Terriglobales</taxon>
        <taxon>Candidatus Korobacteraceae</taxon>
        <taxon>Candidatus Sulfotelmatobacter</taxon>
    </lineage>
</organism>